<comment type="similarity">
    <text evidence="2">Belongs to the peptidase S54 family.</text>
</comment>
<feature type="compositionally biased region" description="Pro residues" evidence="6">
    <location>
        <begin position="184"/>
        <end position="196"/>
    </location>
</feature>
<comment type="caution">
    <text evidence="9">The sequence shown here is derived from an EMBL/GenBank/DDBJ whole genome shotgun (WGS) entry which is preliminary data.</text>
</comment>
<feature type="transmembrane region" description="Helical" evidence="7">
    <location>
        <begin position="430"/>
        <end position="451"/>
    </location>
</feature>
<evidence type="ECO:0000256" key="7">
    <source>
        <dbReference type="SAM" id="Phobius"/>
    </source>
</evidence>
<keyword evidence="4 7" id="KW-1133">Transmembrane helix</keyword>
<feature type="transmembrane region" description="Helical" evidence="7">
    <location>
        <begin position="527"/>
        <end position="550"/>
    </location>
</feature>
<evidence type="ECO:0000256" key="1">
    <source>
        <dbReference type="ARBA" id="ARBA00004141"/>
    </source>
</evidence>
<proteinExistence type="inferred from homology"/>
<accession>A0A835Y1P1</accession>
<dbReference type="EMBL" id="JAEHOE010000040">
    <property type="protein sequence ID" value="KAG2493043.1"/>
    <property type="molecule type" value="Genomic_DNA"/>
</dbReference>
<dbReference type="InterPro" id="IPR022764">
    <property type="entry name" value="Peptidase_S54_rhomboid_dom"/>
</dbReference>
<organism evidence="9 10">
    <name type="scientific">Edaphochlamys debaryana</name>
    <dbReference type="NCBI Taxonomy" id="47281"/>
    <lineage>
        <taxon>Eukaryota</taxon>
        <taxon>Viridiplantae</taxon>
        <taxon>Chlorophyta</taxon>
        <taxon>core chlorophytes</taxon>
        <taxon>Chlorophyceae</taxon>
        <taxon>CS clade</taxon>
        <taxon>Chlamydomonadales</taxon>
        <taxon>Chlamydomonadales incertae sedis</taxon>
        <taxon>Edaphochlamys</taxon>
    </lineage>
</organism>
<feature type="compositionally biased region" description="Pro residues" evidence="6">
    <location>
        <begin position="1"/>
        <end position="13"/>
    </location>
</feature>
<sequence length="616" mass="61656">MHPSLRPPPPPASGPCRAPTTSGSASCHRLATSSWAVRHAQPHPWCPPHSTATARQAAPRQPSRIPVTWLPPSWRRVSRSGPAAAGPEGASSDRGAGSGAGAGSGSGGPAGPPPASGRQTLGQMQREARAKLGELAAKQMAQQREQQQTASEPQGEQGRQQPRPGPASQAAAQATAAPAVAAPGPAPGRNPEPPATSPAELPSPRSSSLGPGPASPAVDGGARRAAAPTADAASSDGPGPDAEWSQLVAEWRGDWAQVRERWQSFVSRPLDMPASLQQKLEAEARAKAQARAQALAEARAEAAAALAAAGEAGAPGVSGAGEAGAGSAAVLGAQGTSAEAKAQGKGLEEEDDDGVKVVTAEFGLTRLLQAALVGVFVAQWAPVWSALAEAGPAAWGRDTLLALALACPPTPLTLDWQADAVSVATGRIGCLFSSALLHSGLLSLLVSLASLGETGPWLHTVFGGPILVVTYGLAGAATGLAQLAGAGQAAGLGGIGAALGMEAAVAVRHWRNTGEVAAPPPASVALYGVGLVMALYQPLVGAWGVAGGLLGGAASAWLAHEVLYAGRVVVALAILAGVGAYNLVTWLPRALWRLVLVGGMFAASTVRSLVAAVRKV</sequence>
<dbReference type="AlphaFoldDB" id="A0A835Y1P1"/>
<feature type="transmembrane region" description="Helical" evidence="7">
    <location>
        <begin position="590"/>
        <end position="610"/>
    </location>
</feature>
<evidence type="ECO:0000313" key="10">
    <source>
        <dbReference type="Proteomes" id="UP000612055"/>
    </source>
</evidence>
<comment type="subcellular location">
    <subcellularLocation>
        <location evidence="1">Membrane</location>
        <topology evidence="1">Multi-pass membrane protein</topology>
    </subcellularLocation>
</comment>
<keyword evidence="10" id="KW-1185">Reference proteome</keyword>
<feature type="transmembrane region" description="Helical" evidence="7">
    <location>
        <begin position="489"/>
        <end position="507"/>
    </location>
</feature>
<evidence type="ECO:0000259" key="8">
    <source>
        <dbReference type="Pfam" id="PF01694"/>
    </source>
</evidence>
<evidence type="ECO:0000256" key="4">
    <source>
        <dbReference type="ARBA" id="ARBA00022989"/>
    </source>
</evidence>
<feature type="compositionally biased region" description="Gly residues" evidence="6">
    <location>
        <begin position="96"/>
        <end position="109"/>
    </location>
</feature>
<feature type="compositionally biased region" description="Polar residues" evidence="6">
    <location>
        <begin position="20"/>
        <end position="35"/>
    </location>
</feature>
<dbReference type="SUPFAM" id="SSF144091">
    <property type="entry name" value="Rhomboid-like"/>
    <property type="match status" value="1"/>
</dbReference>
<keyword evidence="5 7" id="KW-0472">Membrane</keyword>
<dbReference type="GO" id="GO:0004252">
    <property type="term" value="F:serine-type endopeptidase activity"/>
    <property type="evidence" value="ECO:0007669"/>
    <property type="project" value="InterPro"/>
</dbReference>
<dbReference type="Proteomes" id="UP000612055">
    <property type="component" value="Unassembled WGS sequence"/>
</dbReference>
<feature type="compositionally biased region" description="Low complexity" evidence="6">
    <location>
        <begin position="202"/>
        <end position="238"/>
    </location>
</feature>
<reference evidence="9" key="1">
    <citation type="journal article" date="2020" name="bioRxiv">
        <title>Comparative genomics of Chlamydomonas.</title>
        <authorList>
            <person name="Craig R.J."/>
            <person name="Hasan A.R."/>
            <person name="Ness R.W."/>
            <person name="Keightley P.D."/>
        </authorList>
    </citation>
    <scope>NUCLEOTIDE SEQUENCE</scope>
    <source>
        <strain evidence="9">CCAP 11/70</strain>
    </source>
</reference>
<evidence type="ECO:0000256" key="3">
    <source>
        <dbReference type="ARBA" id="ARBA00022692"/>
    </source>
</evidence>
<feature type="transmembrane region" description="Helical" evidence="7">
    <location>
        <begin position="457"/>
        <end position="477"/>
    </location>
</feature>
<dbReference type="InterPro" id="IPR050925">
    <property type="entry name" value="Rhomboid_protease_S54"/>
</dbReference>
<feature type="region of interest" description="Disordered" evidence="6">
    <location>
        <begin position="1"/>
        <end position="248"/>
    </location>
</feature>
<dbReference type="InterPro" id="IPR035952">
    <property type="entry name" value="Rhomboid-like_sf"/>
</dbReference>
<gene>
    <name evidence="9" type="ORF">HYH03_008706</name>
</gene>
<name>A0A835Y1P1_9CHLO</name>
<evidence type="ECO:0000256" key="2">
    <source>
        <dbReference type="ARBA" id="ARBA00009045"/>
    </source>
</evidence>
<feature type="transmembrane region" description="Helical" evidence="7">
    <location>
        <begin position="562"/>
        <end position="584"/>
    </location>
</feature>
<evidence type="ECO:0000256" key="6">
    <source>
        <dbReference type="SAM" id="MobiDB-lite"/>
    </source>
</evidence>
<dbReference type="Gene3D" id="1.20.1540.10">
    <property type="entry name" value="Rhomboid-like"/>
    <property type="match status" value="1"/>
</dbReference>
<evidence type="ECO:0000256" key="5">
    <source>
        <dbReference type="ARBA" id="ARBA00023136"/>
    </source>
</evidence>
<feature type="compositionally biased region" description="Low complexity" evidence="6">
    <location>
        <begin position="136"/>
        <end position="183"/>
    </location>
</feature>
<evidence type="ECO:0000313" key="9">
    <source>
        <dbReference type="EMBL" id="KAG2493043.1"/>
    </source>
</evidence>
<keyword evidence="3 7" id="KW-0812">Transmembrane</keyword>
<dbReference type="GO" id="GO:0016020">
    <property type="term" value="C:membrane"/>
    <property type="evidence" value="ECO:0007669"/>
    <property type="project" value="UniProtKB-SubCell"/>
</dbReference>
<dbReference type="PANTHER" id="PTHR43731:SF26">
    <property type="entry name" value="RHOMBOID-LIKE PROTEIN 10, CHLOROPLASTIC"/>
    <property type="match status" value="1"/>
</dbReference>
<dbReference type="PANTHER" id="PTHR43731">
    <property type="entry name" value="RHOMBOID PROTEASE"/>
    <property type="match status" value="1"/>
</dbReference>
<feature type="domain" description="Peptidase S54 rhomboid" evidence="8">
    <location>
        <begin position="431"/>
        <end position="560"/>
    </location>
</feature>
<dbReference type="Pfam" id="PF01694">
    <property type="entry name" value="Rhomboid"/>
    <property type="match status" value="1"/>
</dbReference>
<dbReference type="OrthoDB" id="547870at2759"/>
<feature type="compositionally biased region" description="Low complexity" evidence="6">
    <location>
        <begin position="79"/>
        <end position="95"/>
    </location>
</feature>
<protein>
    <recommendedName>
        <fullName evidence="8">Peptidase S54 rhomboid domain-containing protein</fullName>
    </recommendedName>
</protein>